<dbReference type="InterPro" id="IPR032675">
    <property type="entry name" value="LRR_dom_sf"/>
</dbReference>
<evidence type="ECO:0000313" key="3">
    <source>
        <dbReference type="Proteomes" id="UP000623467"/>
    </source>
</evidence>
<accession>A0A8H6Y0M0</accession>
<comment type="caution">
    <text evidence="2">The sequence shown here is derived from an EMBL/GenBank/DDBJ whole genome shotgun (WGS) entry which is preliminary data.</text>
</comment>
<sequence length="523" mass="59156">MPLVCQKCGHHNTWDTASIPHDRDGDATAAVLRAALANVESELARFKTSAADYISVLLKAKKDVELQLQGIAYPILSLPTEIIARIFVECLPENSRRRFSRKHAPLLLMRVCRRWRDIALSTSELWNFLRIRCLNVSPSSDKTMVRRGALSTPWLSRAQSRPLSLTIYLDRKFFEGREVHDDISGAEQLDISAVLPRLERLDICLSAEKTQSLTSWNSPFPRLRCLSLSSPDSVLSDVLRNAPLLRELHWTRRTDGNLDFGKFASNTLTQLEITGRGNDVPATQLIDILENFPSLTDLICLLDLEGFDPPDQEPLTFPNLQTLKTKSYGYPLYDPGINIEISVLEPLTLPGLTCLHCTTSPDAHLVTDFMSRSACAIRDLKCEFIERDPEDVWHALTLFPFVETLDIDLQVHISPLLQCIDTEDRSGLQSPRLLPQLQHLTLTYSGRAVEEDPINYSHIIDVLHRRREHTTTAELKSLHIMINESTVWERYPGDTLAAEFRRLIAHGLDFTIGVQGDVVWPDA</sequence>
<dbReference type="AlphaFoldDB" id="A0A8H6Y0M0"/>
<dbReference type="OrthoDB" id="2269034at2759"/>
<dbReference type="Proteomes" id="UP000623467">
    <property type="component" value="Unassembled WGS sequence"/>
</dbReference>
<evidence type="ECO:0000313" key="2">
    <source>
        <dbReference type="EMBL" id="KAF7349672.1"/>
    </source>
</evidence>
<dbReference type="Pfam" id="PF12937">
    <property type="entry name" value="F-box-like"/>
    <property type="match status" value="1"/>
</dbReference>
<evidence type="ECO:0000259" key="1">
    <source>
        <dbReference type="Pfam" id="PF12937"/>
    </source>
</evidence>
<feature type="domain" description="F-box" evidence="1">
    <location>
        <begin position="75"/>
        <end position="131"/>
    </location>
</feature>
<protein>
    <submittedName>
        <fullName evidence="2">F-box domain-containing protein</fullName>
    </submittedName>
</protein>
<reference evidence="2" key="1">
    <citation type="submission" date="2020-05" db="EMBL/GenBank/DDBJ databases">
        <title>Mycena genomes resolve the evolution of fungal bioluminescence.</title>
        <authorList>
            <person name="Tsai I.J."/>
        </authorList>
    </citation>
    <scope>NUCLEOTIDE SEQUENCE</scope>
    <source>
        <strain evidence="2">160909Yilan</strain>
    </source>
</reference>
<dbReference type="InterPro" id="IPR001810">
    <property type="entry name" value="F-box_dom"/>
</dbReference>
<keyword evidence="3" id="KW-1185">Reference proteome</keyword>
<proteinExistence type="predicted"/>
<name>A0A8H6Y0M0_9AGAR</name>
<gene>
    <name evidence="2" type="ORF">MSAN_01693800</name>
</gene>
<dbReference type="Gene3D" id="3.80.10.10">
    <property type="entry name" value="Ribonuclease Inhibitor"/>
    <property type="match status" value="1"/>
</dbReference>
<dbReference type="Gene3D" id="1.20.1280.50">
    <property type="match status" value="1"/>
</dbReference>
<dbReference type="EMBL" id="JACAZH010000015">
    <property type="protein sequence ID" value="KAF7349672.1"/>
    <property type="molecule type" value="Genomic_DNA"/>
</dbReference>
<organism evidence="2 3">
    <name type="scientific">Mycena sanguinolenta</name>
    <dbReference type="NCBI Taxonomy" id="230812"/>
    <lineage>
        <taxon>Eukaryota</taxon>
        <taxon>Fungi</taxon>
        <taxon>Dikarya</taxon>
        <taxon>Basidiomycota</taxon>
        <taxon>Agaricomycotina</taxon>
        <taxon>Agaricomycetes</taxon>
        <taxon>Agaricomycetidae</taxon>
        <taxon>Agaricales</taxon>
        <taxon>Marasmiineae</taxon>
        <taxon>Mycenaceae</taxon>
        <taxon>Mycena</taxon>
    </lineage>
</organism>